<comment type="caution">
    <text evidence="2">The sequence shown here is derived from an EMBL/GenBank/DDBJ whole genome shotgun (WGS) entry which is preliminary data.</text>
</comment>
<dbReference type="EMBL" id="MNCJ02000318">
    <property type="protein sequence ID" value="KAF5812738.1"/>
    <property type="molecule type" value="Genomic_DNA"/>
</dbReference>
<dbReference type="Proteomes" id="UP000215914">
    <property type="component" value="Unassembled WGS sequence"/>
</dbReference>
<dbReference type="Gramene" id="mRNA:HanXRQr2_Chr03g0089951">
    <property type="protein sequence ID" value="mRNA:HanXRQr2_Chr03g0089951"/>
    <property type="gene ID" value="HanXRQr2_Chr03g0089951"/>
</dbReference>
<feature type="region of interest" description="Disordered" evidence="1">
    <location>
        <begin position="32"/>
        <end position="63"/>
    </location>
</feature>
<name>A0A9K3NV99_HELAN</name>
<accession>A0A9K3NV99</accession>
<organism evidence="2 3">
    <name type="scientific">Helianthus annuus</name>
    <name type="common">Common sunflower</name>
    <dbReference type="NCBI Taxonomy" id="4232"/>
    <lineage>
        <taxon>Eukaryota</taxon>
        <taxon>Viridiplantae</taxon>
        <taxon>Streptophyta</taxon>
        <taxon>Embryophyta</taxon>
        <taxon>Tracheophyta</taxon>
        <taxon>Spermatophyta</taxon>
        <taxon>Magnoliopsida</taxon>
        <taxon>eudicotyledons</taxon>
        <taxon>Gunneridae</taxon>
        <taxon>Pentapetalae</taxon>
        <taxon>asterids</taxon>
        <taxon>campanulids</taxon>
        <taxon>Asterales</taxon>
        <taxon>Asteraceae</taxon>
        <taxon>Asteroideae</taxon>
        <taxon>Heliantheae alliance</taxon>
        <taxon>Heliantheae</taxon>
        <taxon>Helianthus</taxon>
    </lineage>
</organism>
<keyword evidence="3" id="KW-1185">Reference proteome</keyword>
<reference evidence="2" key="1">
    <citation type="journal article" date="2017" name="Nature">
        <title>The sunflower genome provides insights into oil metabolism, flowering and Asterid evolution.</title>
        <authorList>
            <person name="Badouin H."/>
            <person name="Gouzy J."/>
            <person name="Grassa C.J."/>
            <person name="Murat F."/>
            <person name="Staton S.E."/>
            <person name="Cottret L."/>
            <person name="Lelandais-Briere C."/>
            <person name="Owens G.L."/>
            <person name="Carrere S."/>
            <person name="Mayjonade B."/>
            <person name="Legrand L."/>
            <person name="Gill N."/>
            <person name="Kane N.C."/>
            <person name="Bowers J.E."/>
            <person name="Hubner S."/>
            <person name="Bellec A."/>
            <person name="Berard A."/>
            <person name="Berges H."/>
            <person name="Blanchet N."/>
            <person name="Boniface M.C."/>
            <person name="Brunel D."/>
            <person name="Catrice O."/>
            <person name="Chaidir N."/>
            <person name="Claudel C."/>
            <person name="Donnadieu C."/>
            <person name="Faraut T."/>
            <person name="Fievet G."/>
            <person name="Helmstetter N."/>
            <person name="King M."/>
            <person name="Knapp S.J."/>
            <person name="Lai Z."/>
            <person name="Le Paslier M.C."/>
            <person name="Lippi Y."/>
            <person name="Lorenzon L."/>
            <person name="Mandel J.R."/>
            <person name="Marage G."/>
            <person name="Marchand G."/>
            <person name="Marquand E."/>
            <person name="Bret-Mestries E."/>
            <person name="Morien E."/>
            <person name="Nambeesan S."/>
            <person name="Nguyen T."/>
            <person name="Pegot-Espagnet P."/>
            <person name="Pouilly N."/>
            <person name="Raftis F."/>
            <person name="Sallet E."/>
            <person name="Schiex T."/>
            <person name="Thomas J."/>
            <person name="Vandecasteele C."/>
            <person name="Vares D."/>
            <person name="Vear F."/>
            <person name="Vautrin S."/>
            <person name="Crespi M."/>
            <person name="Mangin B."/>
            <person name="Burke J.M."/>
            <person name="Salse J."/>
            <person name="Munos S."/>
            <person name="Vincourt P."/>
            <person name="Rieseberg L.H."/>
            <person name="Langlade N.B."/>
        </authorList>
    </citation>
    <scope>NUCLEOTIDE SEQUENCE</scope>
    <source>
        <tissue evidence="2">Leaves</tissue>
    </source>
</reference>
<gene>
    <name evidence="2" type="ORF">HanXRQr2_Chr03g0089951</name>
</gene>
<protein>
    <submittedName>
        <fullName evidence="2">Uncharacterized protein</fullName>
    </submittedName>
</protein>
<reference evidence="2" key="2">
    <citation type="submission" date="2020-06" db="EMBL/GenBank/DDBJ databases">
        <title>Helianthus annuus Genome sequencing and assembly Release 2.</title>
        <authorList>
            <person name="Gouzy J."/>
            <person name="Langlade N."/>
            <person name="Munos S."/>
        </authorList>
    </citation>
    <scope>NUCLEOTIDE SEQUENCE</scope>
    <source>
        <tissue evidence="2">Leaves</tissue>
    </source>
</reference>
<evidence type="ECO:0000256" key="1">
    <source>
        <dbReference type="SAM" id="MobiDB-lite"/>
    </source>
</evidence>
<sequence>MMATIPKGADEELWYHQIVKNFALPRDEDLAAQSSGGAGELTNLGIGPEKKKHVPTTVATPKKSDAPRALIAKAKIVREGKKGTRLFLKPRSNYVVVSDTLEGLAPVVIKKPKPKAHDIANIPASNPDEPIDLDSSPEPLVRTKAVKRKQAEVEAAAQPAKKVLRRKIGKKGNLDAFVTKLSPEKSIPSVRAESSSVFIDDLPPSSPRASIREQVEGTKAVEMEAYKVAEVKKPEEVEKLVEVELEAEKIAETEAVDVGVTQPKFPEVLARELKKGKSIQEDPVITIPFSTTTSTPVHVEKSPAGDQGFFTHAEEDSPIRLEETLGDYYYRSYSEKRASDIHSTVWKLKQGDTFSDWQVCRDWLQGVFLYSEVKFQEERSHDQTYHAYLEETVSLTSTTHRIVHEWLSMHKEWVAFEASKKEVSEEKA</sequence>
<evidence type="ECO:0000313" key="2">
    <source>
        <dbReference type="EMBL" id="KAF5812738.1"/>
    </source>
</evidence>
<evidence type="ECO:0000313" key="3">
    <source>
        <dbReference type="Proteomes" id="UP000215914"/>
    </source>
</evidence>
<proteinExistence type="predicted"/>
<dbReference type="AlphaFoldDB" id="A0A9K3NV99"/>